<accession>A0A645IWG8</accession>
<comment type="caution">
    <text evidence="2">The sequence shown here is derived from an EMBL/GenBank/DDBJ whole genome shotgun (WGS) entry which is preliminary data.</text>
</comment>
<reference evidence="2" key="1">
    <citation type="submission" date="2019-08" db="EMBL/GenBank/DDBJ databases">
        <authorList>
            <person name="Kucharzyk K."/>
            <person name="Murdoch R.W."/>
            <person name="Higgins S."/>
            <person name="Loffler F."/>
        </authorList>
    </citation>
    <scope>NUCLEOTIDE SEQUENCE</scope>
</reference>
<dbReference type="GO" id="GO:0047004">
    <property type="term" value="F:UDP-N-acetylglucosamine 6-dehydrogenase activity"/>
    <property type="evidence" value="ECO:0007669"/>
    <property type="project" value="UniProtKB-EC"/>
</dbReference>
<dbReference type="EC" id="1.1.1.136" evidence="2"/>
<proteinExistence type="predicted"/>
<dbReference type="EMBL" id="VSSQ01123330">
    <property type="protein sequence ID" value="MPN54769.1"/>
    <property type="molecule type" value="Genomic_DNA"/>
</dbReference>
<dbReference type="GO" id="GO:0000271">
    <property type="term" value="P:polysaccharide biosynthetic process"/>
    <property type="evidence" value="ECO:0007669"/>
    <property type="project" value="InterPro"/>
</dbReference>
<dbReference type="GO" id="GO:0016628">
    <property type="term" value="F:oxidoreductase activity, acting on the CH-CH group of donors, NAD or NADP as acceptor"/>
    <property type="evidence" value="ECO:0007669"/>
    <property type="project" value="InterPro"/>
</dbReference>
<feature type="domain" description="UDP-glucose/GDP-mannose dehydrogenase C-terminal" evidence="1">
    <location>
        <begin position="1"/>
        <end position="82"/>
    </location>
</feature>
<name>A0A645IWG8_9ZZZZ</name>
<dbReference type="PANTHER" id="PTHR43491:SF1">
    <property type="entry name" value="UDP-N-ACETYL-D-MANNOSAMINE DEHYDROGENASE"/>
    <property type="match status" value="1"/>
</dbReference>
<protein>
    <submittedName>
        <fullName evidence="2">UDP-N-acetyl-D-glucosamine 6-dehydrogenase</fullName>
        <ecNumber evidence="2">1.1.1.136</ecNumber>
    </submittedName>
</protein>
<dbReference type="AlphaFoldDB" id="A0A645IWG8"/>
<dbReference type="InterPro" id="IPR028359">
    <property type="entry name" value="UDP_ManNAc/GlcNAc_DH"/>
</dbReference>
<dbReference type="SUPFAM" id="SSF52413">
    <property type="entry name" value="UDP-glucose/GDP-mannose dehydrogenase C-terminal domain"/>
    <property type="match status" value="1"/>
</dbReference>
<dbReference type="PANTHER" id="PTHR43491">
    <property type="entry name" value="UDP-N-ACETYL-D-MANNOSAMINE DEHYDROGENASE"/>
    <property type="match status" value="1"/>
</dbReference>
<keyword evidence="2" id="KW-0560">Oxidoreductase</keyword>
<dbReference type="InterPro" id="IPR036220">
    <property type="entry name" value="UDP-Glc/GDP-Man_DH_C_sf"/>
</dbReference>
<dbReference type="InterPro" id="IPR014027">
    <property type="entry name" value="UDP-Glc/GDP-Man_DH_C"/>
</dbReference>
<dbReference type="SMART" id="SM00984">
    <property type="entry name" value="UDPG_MGDP_dh_C"/>
    <property type="match status" value="1"/>
</dbReference>
<dbReference type="Gene3D" id="3.40.50.720">
    <property type="entry name" value="NAD(P)-binding Rossmann-like Domain"/>
    <property type="match status" value="1"/>
</dbReference>
<evidence type="ECO:0000313" key="2">
    <source>
        <dbReference type="EMBL" id="MPN54769.1"/>
    </source>
</evidence>
<sequence>MRESPTLKVIEILEQNGANILINDPYIPKFKHKGKEYISVEWKNEINNADIVVITTDHSCYDYELVVEKAKLLYDTRNATKNVKNNREKINKL</sequence>
<evidence type="ECO:0000259" key="1">
    <source>
        <dbReference type="SMART" id="SM00984"/>
    </source>
</evidence>
<gene>
    <name evidence="2" type="primary">wbpA_29</name>
    <name evidence="2" type="ORF">SDC9_202446</name>
</gene>
<dbReference type="Pfam" id="PF03720">
    <property type="entry name" value="UDPG_MGDP_dh_C"/>
    <property type="match status" value="1"/>
</dbReference>
<dbReference type="GO" id="GO:0051287">
    <property type="term" value="F:NAD binding"/>
    <property type="evidence" value="ECO:0007669"/>
    <property type="project" value="InterPro"/>
</dbReference>
<organism evidence="2">
    <name type="scientific">bioreactor metagenome</name>
    <dbReference type="NCBI Taxonomy" id="1076179"/>
    <lineage>
        <taxon>unclassified sequences</taxon>
        <taxon>metagenomes</taxon>
        <taxon>ecological metagenomes</taxon>
    </lineage>
</organism>